<evidence type="ECO:0000256" key="3">
    <source>
        <dbReference type="ARBA" id="ARBA00038502"/>
    </source>
</evidence>
<dbReference type="PANTHER" id="PTHR43792:SF8">
    <property type="entry name" value="[RIBOSOMAL PROTEIN US5]-ALANINE N-ACETYLTRANSFERASE"/>
    <property type="match status" value="1"/>
</dbReference>
<dbReference type="InterPro" id="IPR000182">
    <property type="entry name" value="GNAT_dom"/>
</dbReference>
<evidence type="ECO:0000313" key="5">
    <source>
        <dbReference type="EMBL" id="NGN84626.1"/>
    </source>
</evidence>
<dbReference type="Proteomes" id="UP000479226">
    <property type="component" value="Unassembled WGS sequence"/>
</dbReference>
<evidence type="ECO:0000256" key="1">
    <source>
        <dbReference type="ARBA" id="ARBA00022679"/>
    </source>
</evidence>
<keyword evidence="1" id="KW-0808">Transferase</keyword>
<comment type="caution">
    <text evidence="5">The sequence shown here is derived from an EMBL/GenBank/DDBJ whole genome shotgun (WGS) entry which is preliminary data.</text>
</comment>
<gene>
    <name evidence="5" type="ORF">G6N77_14330</name>
</gene>
<proteinExistence type="inferred from homology"/>
<name>A0ABX0DCH9_9MICC</name>
<comment type="similarity">
    <text evidence="3">Belongs to the acetyltransferase family. RimJ subfamily.</text>
</comment>
<dbReference type="PANTHER" id="PTHR43792">
    <property type="entry name" value="GNAT FAMILY, PUTATIVE (AFU_ORTHOLOGUE AFUA_3G00765)-RELATED-RELATED"/>
    <property type="match status" value="1"/>
</dbReference>
<reference evidence="5 6" key="1">
    <citation type="submission" date="2020-02" db="EMBL/GenBank/DDBJ databases">
        <title>Genome sequence of the type strain DSM 27180 of Arthrobacter silviterrae.</title>
        <authorList>
            <person name="Gao J."/>
            <person name="Sun J."/>
        </authorList>
    </citation>
    <scope>NUCLEOTIDE SEQUENCE [LARGE SCALE GENOMIC DNA]</scope>
    <source>
        <strain evidence="5 6">DSM 27180</strain>
    </source>
</reference>
<dbReference type="CDD" id="cd04301">
    <property type="entry name" value="NAT_SF"/>
    <property type="match status" value="1"/>
</dbReference>
<evidence type="ECO:0000256" key="2">
    <source>
        <dbReference type="ARBA" id="ARBA00023315"/>
    </source>
</evidence>
<dbReference type="InterPro" id="IPR051531">
    <property type="entry name" value="N-acetyltransferase"/>
</dbReference>
<dbReference type="Pfam" id="PF13302">
    <property type="entry name" value="Acetyltransf_3"/>
    <property type="match status" value="1"/>
</dbReference>
<evidence type="ECO:0000259" key="4">
    <source>
        <dbReference type="PROSITE" id="PS51186"/>
    </source>
</evidence>
<protein>
    <submittedName>
        <fullName evidence="5">GNAT family N-acetyltransferase</fullName>
    </submittedName>
</protein>
<organism evidence="5 6">
    <name type="scientific">Arthrobacter silviterrae</name>
    <dbReference type="NCBI Taxonomy" id="2026658"/>
    <lineage>
        <taxon>Bacteria</taxon>
        <taxon>Bacillati</taxon>
        <taxon>Actinomycetota</taxon>
        <taxon>Actinomycetes</taxon>
        <taxon>Micrococcales</taxon>
        <taxon>Micrococcaceae</taxon>
        <taxon>Arthrobacter</taxon>
    </lineage>
</organism>
<dbReference type="Gene3D" id="3.40.630.30">
    <property type="match status" value="1"/>
</dbReference>
<keyword evidence="2" id="KW-0012">Acyltransferase</keyword>
<dbReference type="EMBL" id="JAAKZI010000027">
    <property type="protein sequence ID" value="NGN84626.1"/>
    <property type="molecule type" value="Genomic_DNA"/>
</dbReference>
<dbReference type="SUPFAM" id="SSF55729">
    <property type="entry name" value="Acyl-CoA N-acyltransferases (Nat)"/>
    <property type="match status" value="1"/>
</dbReference>
<feature type="domain" description="N-acetyltransferase" evidence="4">
    <location>
        <begin position="6"/>
        <end position="174"/>
    </location>
</feature>
<dbReference type="PROSITE" id="PS51186">
    <property type="entry name" value="GNAT"/>
    <property type="match status" value="1"/>
</dbReference>
<sequence>MLPGNVTIRPVRAVDAQALADAYVLNRAFLQPWEPIRDESHYTAEGQRTSLDGALAEEAAGRGAFWLLVDGQRVVGRISLTDIVRGAFQNGHLGYWVAEDFQGRGLATAAAQFVCAHAERELGLHRIQAGTLAHNIGSQTVLRRCGFTAIGTAETYLLINGTWQDHVLFQRILPR</sequence>
<evidence type="ECO:0000313" key="6">
    <source>
        <dbReference type="Proteomes" id="UP000479226"/>
    </source>
</evidence>
<dbReference type="InterPro" id="IPR016181">
    <property type="entry name" value="Acyl_CoA_acyltransferase"/>
</dbReference>
<keyword evidence="6" id="KW-1185">Reference proteome</keyword>
<accession>A0ABX0DCH9</accession>